<dbReference type="Pfam" id="PF01823">
    <property type="entry name" value="MACPF"/>
    <property type="match status" value="1"/>
</dbReference>
<feature type="region of interest" description="Disordered" evidence="1">
    <location>
        <begin position="584"/>
        <end position="605"/>
    </location>
</feature>
<feature type="compositionally biased region" description="Basic and acidic residues" evidence="1">
    <location>
        <begin position="587"/>
        <end position="597"/>
    </location>
</feature>
<evidence type="ECO:0000259" key="2">
    <source>
        <dbReference type="Pfam" id="PF01823"/>
    </source>
</evidence>
<sequence>MPNLGSTPPLKGFSQRGMYILDVSEPDVVLPKALSSFAKDEGGRRILLRDIYGKAAESIRRDGQRAVILLAGHSGHGKSKTINRLIGRELLNIENNPAFNSKELSSDITVAFDDTPGLEDNTFEDRELNASLLLRYKVNHFADIYPNVIVLVAAWESITPDAHNEPAHFTSALGKTIYALHRSDLVDEKRANIVVVVTKSLSSLHQFDDYKTKKEKRVQWCIEEGRRRGIITDLQRKLFARSSPWEIVFVENGGGKDMTAKLPVLPDGLLSHQNLYDAIRNIIKRPSSDGSLDLVGIQALQVLTGAGPLASLAEVRTEVLVGASKEKFKVEITAKPLPLSPRQIFEDLASNFLGMTYDNALGTFGCTNVLEEQSIDLRAADECKGFEKLENPFTAQSHRGEFDQDRLRTHYSSDWAFRAAVSKNSQCYILHFTRVVVVGHQRLSQDMRKLIDRLPPWSPAEQPKYTQFFMNYGTHVITQVALGGTVRAIVDSTNDSKKPNIMIFRDGGASVAAELTVYLEQHFPPLASSSDWKETREKWIQAIEKEPVFCPDHQFTQCRRICDLDQLTPPQRIDLANAYRAYVASPPREDRNSDRRGARTGSDSDWLQRDRNFAEAAKDLLEAVTQALYRLGQGR</sequence>
<proteinExistence type="predicted"/>
<keyword evidence="4" id="KW-1185">Reference proteome</keyword>
<comment type="caution">
    <text evidence="3">The sequence shown here is derived from an EMBL/GenBank/DDBJ whole genome shotgun (WGS) entry which is preliminary data.</text>
</comment>
<evidence type="ECO:0000313" key="4">
    <source>
        <dbReference type="Proteomes" id="UP000620124"/>
    </source>
</evidence>
<dbReference type="InterPro" id="IPR027417">
    <property type="entry name" value="P-loop_NTPase"/>
</dbReference>
<dbReference type="AlphaFoldDB" id="A0A8H6YVR4"/>
<accession>A0A8H6YVR4</accession>
<reference evidence="3" key="1">
    <citation type="submission" date="2020-05" db="EMBL/GenBank/DDBJ databases">
        <title>Mycena genomes resolve the evolution of fungal bioluminescence.</title>
        <authorList>
            <person name="Tsai I.J."/>
        </authorList>
    </citation>
    <scope>NUCLEOTIDE SEQUENCE</scope>
    <source>
        <strain evidence="3">CCC161011</strain>
    </source>
</reference>
<gene>
    <name evidence="3" type="ORF">MVEN_00487100</name>
</gene>
<dbReference type="Proteomes" id="UP000620124">
    <property type="component" value="Unassembled WGS sequence"/>
</dbReference>
<evidence type="ECO:0000313" key="3">
    <source>
        <dbReference type="EMBL" id="KAF7366104.1"/>
    </source>
</evidence>
<dbReference type="SUPFAM" id="SSF52540">
    <property type="entry name" value="P-loop containing nucleoside triphosphate hydrolases"/>
    <property type="match status" value="1"/>
</dbReference>
<evidence type="ECO:0000256" key="1">
    <source>
        <dbReference type="SAM" id="MobiDB-lite"/>
    </source>
</evidence>
<dbReference type="InterPro" id="IPR020864">
    <property type="entry name" value="MACPF"/>
</dbReference>
<dbReference type="EMBL" id="JACAZI010000003">
    <property type="protein sequence ID" value="KAF7366104.1"/>
    <property type="molecule type" value="Genomic_DNA"/>
</dbReference>
<dbReference type="OrthoDB" id="2913746at2759"/>
<feature type="domain" description="MACPF" evidence="2">
    <location>
        <begin position="421"/>
        <end position="493"/>
    </location>
</feature>
<dbReference type="Gene3D" id="3.40.50.300">
    <property type="entry name" value="P-loop containing nucleotide triphosphate hydrolases"/>
    <property type="match status" value="1"/>
</dbReference>
<organism evidence="3 4">
    <name type="scientific">Mycena venus</name>
    <dbReference type="NCBI Taxonomy" id="2733690"/>
    <lineage>
        <taxon>Eukaryota</taxon>
        <taxon>Fungi</taxon>
        <taxon>Dikarya</taxon>
        <taxon>Basidiomycota</taxon>
        <taxon>Agaricomycotina</taxon>
        <taxon>Agaricomycetes</taxon>
        <taxon>Agaricomycetidae</taxon>
        <taxon>Agaricales</taxon>
        <taxon>Marasmiineae</taxon>
        <taxon>Mycenaceae</taxon>
        <taxon>Mycena</taxon>
    </lineage>
</organism>
<protein>
    <submittedName>
        <fullName evidence="3">Protein hedgehog</fullName>
    </submittedName>
</protein>
<name>A0A8H6YVR4_9AGAR</name>